<evidence type="ECO:0000256" key="1">
    <source>
        <dbReference type="ARBA" id="ARBA00022527"/>
    </source>
</evidence>
<dbReference type="Gene3D" id="3.20.200.10">
    <property type="entry name" value="MHCK/EF2 kinase"/>
    <property type="match status" value="1"/>
</dbReference>
<name>A0A0C9U664_SPHS4</name>
<reference evidence="6 7" key="1">
    <citation type="submission" date="2014-06" db="EMBL/GenBank/DDBJ databases">
        <title>Evolutionary Origins and Diversification of the Mycorrhizal Mutualists.</title>
        <authorList>
            <consortium name="DOE Joint Genome Institute"/>
            <consortium name="Mycorrhizal Genomics Consortium"/>
            <person name="Kohler A."/>
            <person name="Kuo A."/>
            <person name="Nagy L.G."/>
            <person name="Floudas D."/>
            <person name="Copeland A."/>
            <person name="Barry K.W."/>
            <person name="Cichocki N."/>
            <person name="Veneault-Fourrey C."/>
            <person name="LaButti K."/>
            <person name="Lindquist E.A."/>
            <person name="Lipzen A."/>
            <person name="Lundell T."/>
            <person name="Morin E."/>
            <person name="Murat C."/>
            <person name="Riley R."/>
            <person name="Ohm R."/>
            <person name="Sun H."/>
            <person name="Tunlid A."/>
            <person name="Henrissat B."/>
            <person name="Grigoriev I.V."/>
            <person name="Hibbett D.S."/>
            <person name="Martin F."/>
        </authorList>
    </citation>
    <scope>NUCLEOTIDE SEQUENCE [LARGE SCALE GENOMIC DNA]</scope>
    <source>
        <strain evidence="6 7">SS14</strain>
    </source>
</reference>
<feature type="compositionally biased region" description="Acidic residues" evidence="4">
    <location>
        <begin position="256"/>
        <end position="266"/>
    </location>
</feature>
<evidence type="ECO:0000313" key="6">
    <source>
        <dbReference type="EMBL" id="KIJ29779.1"/>
    </source>
</evidence>
<evidence type="ECO:0000256" key="4">
    <source>
        <dbReference type="SAM" id="MobiDB-lite"/>
    </source>
</evidence>
<evidence type="ECO:0000259" key="5">
    <source>
        <dbReference type="Pfam" id="PF02816"/>
    </source>
</evidence>
<dbReference type="GO" id="GO:0004674">
    <property type="term" value="F:protein serine/threonine kinase activity"/>
    <property type="evidence" value="ECO:0007669"/>
    <property type="project" value="UniProtKB-KW"/>
</dbReference>
<sequence>MPDCPGCNVSFSYLSAETKCGRCIKLKGKTAAESQLGFQCRGCGILYKNLNGIFICGRCAAKGVTIQDTFEEELDDIDVEDNISENPPVPSTSALISRAHDHRSEATTVLLQKQPKNQNILKADDYKKLKQNAHQKAASINSTQLKSKEDKVITFMVYLKYFDAVRKARKILFREIFKKNITFGKYFDGLCASNALCKSDINRRSMSIKLSLYQTTEATDSMSDNSAPKVVLKGQKCKKQQCGSAGKRWCAAPDSDSSEPESEDDMSGVGDTSQHNKLDNVSMTGRQVTRSLAASRKAVNEDLLINDSGEEETDFPGSIEEPSSIIAVPFVTPYHCQPTFQGSSFYDIHSFKRMICLVPPNGEILLQSSNVTEFVAVPKNWSSYRNSGKGAMGGYLGKGTRKWAFEGYLVNSPAALFQPGGLHYYSGVDDTKNEIVLCYEFMSLMKADYHLQVFKARAMNYKVPLPLLVHDVPPKPLPGIPETRSMLNKTFLASPFIDMKNCKERRFTGRDGGGRSASDWQEMDYILSAFTHAVLVDSNHTIIITDLQDSISGLWSHEDDGFNIINRFLKSHRCNDYCRNLQLEGASPASVPRLEYQDTVTSPSPEPQDSQTLLPSIRNITSTEFRPSTSSVLLPPLRPFPTCPSGPLRFGGKCLQCQYESPTDVIFTGFPI</sequence>
<organism evidence="6 7">
    <name type="scientific">Sphaerobolus stellatus (strain SS14)</name>
    <dbReference type="NCBI Taxonomy" id="990650"/>
    <lineage>
        <taxon>Eukaryota</taxon>
        <taxon>Fungi</taxon>
        <taxon>Dikarya</taxon>
        <taxon>Basidiomycota</taxon>
        <taxon>Agaricomycotina</taxon>
        <taxon>Agaricomycetes</taxon>
        <taxon>Phallomycetidae</taxon>
        <taxon>Geastrales</taxon>
        <taxon>Sphaerobolaceae</taxon>
        <taxon>Sphaerobolus</taxon>
    </lineage>
</organism>
<dbReference type="AlphaFoldDB" id="A0A0C9U664"/>
<gene>
    <name evidence="6" type="ORF">M422DRAFT_268729</name>
</gene>
<dbReference type="InterPro" id="IPR011009">
    <property type="entry name" value="Kinase-like_dom_sf"/>
</dbReference>
<feature type="region of interest" description="Disordered" evidence="4">
    <location>
        <begin position="247"/>
        <end position="286"/>
    </location>
</feature>
<dbReference type="CDD" id="cd04515">
    <property type="entry name" value="Alpha_kinase"/>
    <property type="match status" value="1"/>
</dbReference>
<evidence type="ECO:0000313" key="7">
    <source>
        <dbReference type="Proteomes" id="UP000054279"/>
    </source>
</evidence>
<dbReference type="GO" id="GO:0005524">
    <property type="term" value="F:ATP binding"/>
    <property type="evidence" value="ECO:0007669"/>
    <property type="project" value="InterPro"/>
</dbReference>
<feature type="domain" description="Alpha-type protein kinase" evidence="5">
    <location>
        <begin position="439"/>
        <end position="578"/>
    </location>
</feature>
<evidence type="ECO:0000256" key="2">
    <source>
        <dbReference type="ARBA" id="ARBA00022679"/>
    </source>
</evidence>
<keyword evidence="3" id="KW-0418">Kinase</keyword>
<dbReference type="EMBL" id="KN837275">
    <property type="protein sequence ID" value="KIJ29779.1"/>
    <property type="molecule type" value="Genomic_DNA"/>
</dbReference>
<dbReference type="HOGENOM" id="CLU_408901_0_0_1"/>
<accession>A0A0C9U664</accession>
<dbReference type="Proteomes" id="UP000054279">
    <property type="component" value="Unassembled WGS sequence"/>
</dbReference>
<dbReference type="SUPFAM" id="SSF56112">
    <property type="entry name" value="Protein kinase-like (PK-like)"/>
    <property type="match status" value="1"/>
</dbReference>
<keyword evidence="1" id="KW-0723">Serine/threonine-protein kinase</keyword>
<dbReference type="InterPro" id="IPR004166">
    <property type="entry name" value="a-kinase_dom"/>
</dbReference>
<proteinExistence type="predicted"/>
<evidence type="ECO:0000256" key="3">
    <source>
        <dbReference type="ARBA" id="ARBA00022777"/>
    </source>
</evidence>
<keyword evidence="2" id="KW-0808">Transferase</keyword>
<dbReference type="OrthoDB" id="301415at2759"/>
<dbReference type="Pfam" id="PF02816">
    <property type="entry name" value="Alpha_kinase"/>
    <property type="match status" value="1"/>
</dbReference>
<feature type="compositionally biased region" description="Polar residues" evidence="4">
    <location>
        <begin position="270"/>
        <end position="286"/>
    </location>
</feature>
<keyword evidence="7" id="KW-1185">Reference proteome</keyword>
<protein>
    <submittedName>
        <fullName evidence="6">Unplaced genomic scaffold SPHSTscaffold_200, whole genome shotgun sequence</fullName>
    </submittedName>
</protein>